<dbReference type="AlphaFoldDB" id="A0A9J6G9F4"/>
<feature type="compositionally biased region" description="Polar residues" evidence="1">
    <location>
        <begin position="14"/>
        <end position="26"/>
    </location>
</feature>
<feature type="compositionally biased region" description="Basic and acidic residues" evidence="1">
    <location>
        <begin position="38"/>
        <end position="52"/>
    </location>
</feature>
<dbReference type="VEuPathDB" id="VectorBase:HLOH_054505"/>
<keyword evidence="3" id="KW-1185">Reference proteome</keyword>
<evidence type="ECO:0000256" key="1">
    <source>
        <dbReference type="SAM" id="MobiDB-lite"/>
    </source>
</evidence>
<evidence type="ECO:0000313" key="3">
    <source>
        <dbReference type="Proteomes" id="UP000821853"/>
    </source>
</evidence>
<accession>A0A9J6G9F4</accession>
<reference evidence="2 3" key="1">
    <citation type="journal article" date="2020" name="Cell">
        <title>Large-Scale Comparative Analyses of Tick Genomes Elucidate Their Genetic Diversity and Vector Capacities.</title>
        <authorList>
            <consortium name="Tick Genome and Microbiome Consortium (TIGMIC)"/>
            <person name="Jia N."/>
            <person name="Wang J."/>
            <person name="Shi W."/>
            <person name="Du L."/>
            <person name="Sun Y."/>
            <person name="Zhan W."/>
            <person name="Jiang J.F."/>
            <person name="Wang Q."/>
            <person name="Zhang B."/>
            <person name="Ji P."/>
            <person name="Bell-Sakyi L."/>
            <person name="Cui X.M."/>
            <person name="Yuan T.T."/>
            <person name="Jiang B.G."/>
            <person name="Yang W.F."/>
            <person name="Lam T.T."/>
            <person name="Chang Q.C."/>
            <person name="Ding S.J."/>
            <person name="Wang X.J."/>
            <person name="Zhu J.G."/>
            <person name="Ruan X.D."/>
            <person name="Zhao L."/>
            <person name="Wei J.T."/>
            <person name="Ye R.Z."/>
            <person name="Que T.C."/>
            <person name="Du C.H."/>
            <person name="Zhou Y.H."/>
            <person name="Cheng J.X."/>
            <person name="Dai P.F."/>
            <person name="Guo W.B."/>
            <person name="Han X.H."/>
            <person name="Huang E.J."/>
            <person name="Li L.F."/>
            <person name="Wei W."/>
            <person name="Gao Y.C."/>
            <person name="Liu J.Z."/>
            <person name="Shao H.Z."/>
            <person name="Wang X."/>
            <person name="Wang C.C."/>
            <person name="Yang T.C."/>
            <person name="Huo Q.B."/>
            <person name="Li W."/>
            <person name="Chen H.Y."/>
            <person name="Chen S.E."/>
            <person name="Zhou L.G."/>
            <person name="Ni X.B."/>
            <person name="Tian J.H."/>
            <person name="Sheng Y."/>
            <person name="Liu T."/>
            <person name="Pan Y.S."/>
            <person name="Xia L.Y."/>
            <person name="Li J."/>
            <person name="Zhao F."/>
            <person name="Cao W.C."/>
        </authorList>
    </citation>
    <scope>NUCLEOTIDE SEQUENCE [LARGE SCALE GENOMIC DNA]</scope>
    <source>
        <strain evidence="2">HaeL-2018</strain>
    </source>
</reference>
<evidence type="ECO:0000313" key="2">
    <source>
        <dbReference type="EMBL" id="KAH9371361.1"/>
    </source>
</evidence>
<dbReference type="Proteomes" id="UP000821853">
    <property type="component" value="Chromosome 3"/>
</dbReference>
<feature type="compositionally biased region" description="Basic and acidic residues" evidence="1">
    <location>
        <begin position="1"/>
        <end position="12"/>
    </location>
</feature>
<sequence length="142" mass="15914">MRKNKGEFEENGRAASTISFGSNQPRRNGKHTGALKRLTTEARLPKPPEDHFRAIVHPRDGIDVKKMDKMTFMKAIAMATGVSYEQGKHDIYGQNIYKISTPEMEKARAHAQLKQLQIGGKPYAPALYLAAQKSSCKEITEK</sequence>
<name>A0A9J6G9F4_HAELO</name>
<proteinExistence type="predicted"/>
<comment type="caution">
    <text evidence="2">The sequence shown here is derived from an EMBL/GenBank/DDBJ whole genome shotgun (WGS) entry which is preliminary data.</text>
</comment>
<organism evidence="2 3">
    <name type="scientific">Haemaphysalis longicornis</name>
    <name type="common">Bush tick</name>
    <dbReference type="NCBI Taxonomy" id="44386"/>
    <lineage>
        <taxon>Eukaryota</taxon>
        <taxon>Metazoa</taxon>
        <taxon>Ecdysozoa</taxon>
        <taxon>Arthropoda</taxon>
        <taxon>Chelicerata</taxon>
        <taxon>Arachnida</taxon>
        <taxon>Acari</taxon>
        <taxon>Parasitiformes</taxon>
        <taxon>Ixodida</taxon>
        <taxon>Ixodoidea</taxon>
        <taxon>Ixodidae</taxon>
        <taxon>Haemaphysalinae</taxon>
        <taxon>Haemaphysalis</taxon>
    </lineage>
</organism>
<dbReference type="EMBL" id="JABSTR010000005">
    <property type="protein sequence ID" value="KAH9371361.1"/>
    <property type="molecule type" value="Genomic_DNA"/>
</dbReference>
<gene>
    <name evidence="2" type="ORF">HPB48_010203</name>
</gene>
<feature type="region of interest" description="Disordered" evidence="1">
    <location>
        <begin position="1"/>
        <end position="52"/>
    </location>
</feature>
<protein>
    <submittedName>
        <fullName evidence="2">Uncharacterized protein</fullName>
    </submittedName>
</protein>